<keyword evidence="2" id="KW-1185">Reference proteome</keyword>
<dbReference type="EMBL" id="CM040463">
    <property type="protein sequence ID" value="MCI4382879.1"/>
    <property type="molecule type" value="Genomic_DNA"/>
</dbReference>
<accession>A0ACC5WVS8</accession>
<proteinExistence type="predicted"/>
<gene>
    <name evidence="1" type="ORF">PGIGA_G00019880</name>
</gene>
<comment type="caution">
    <text evidence="1">The sequence shown here is derived from an EMBL/GenBank/DDBJ whole genome shotgun (WGS) entry which is preliminary data.</text>
</comment>
<evidence type="ECO:0000313" key="2">
    <source>
        <dbReference type="Proteomes" id="UP000829447"/>
    </source>
</evidence>
<reference evidence="1 2" key="1">
    <citation type="journal article" date="2022" name="bioRxiv">
        <title>An ancient truncated duplication of the anti-Mullerian hormone receptor type 2 gene is a potential conserved master sex determinant in the Pangasiidae catfish family.</title>
        <authorList>
            <person name="Wen M."/>
            <person name="Pan Q."/>
            <person name="Jouanno E."/>
            <person name="Montfort J."/>
            <person name="Zahm M."/>
            <person name="Cabau C."/>
            <person name="Klopp C."/>
            <person name="Iampietro C."/>
            <person name="Roques C."/>
            <person name="Bouchez O."/>
            <person name="Castinel A."/>
            <person name="Donnadieu C."/>
            <person name="Parrinello H."/>
            <person name="Poncet C."/>
            <person name="Belmonte E."/>
            <person name="Gautier V."/>
            <person name="Avarre J.-C."/>
            <person name="Dugue R."/>
            <person name="Gustiano R."/>
            <person name="Ha T.T.T."/>
            <person name="Campet M."/>
            <person name="Sriphairoj K."/>
            <person name="Ribolli J."/>
            <person name="de Almeida F.L."/>
            <person name="Desvignes T."/>
            <person name="Postlethwait J.H."/>
            <person name="Bucao C.F."/>
            <person name="Robinson-Rechavi M."/>
            <person name="Bobe J."/>
            <person name="Herpin A."/>
            <person name="Guiguen Y."/>
        </authorList>
    </citation>
    <scope>NUCLEOTIDE SEQUENCE [LARGE SCALE GENOMIC DNA]</scope>
    <source>
        <strain evidence="1">YG-Dec2019</strain>
    </source>
</reference>
<name>A0ACC5WVS8_PANGG</name>
<organism evidence="1 2">
    <name type="scientific">Pangasianodon gigas</name>
    <name type="common">Mekong giant catfish</name>
    <name type="synonym">Pangasius gigas</name>
    <dbReference type="NCBI Taxonomy" id="30993"/>
    <lineage>
        <taxon>Eukaryota</taxon>
        <taxon>Metazoa</taxon>
        <taxon>Chordata</taxon>
        <taxon>Craniata</taxon>
        <taxon>Vertebrata</taxon>
        <taxon>Euteleostomi</taxon>
        <taxon>Actinopterygii</taxon>
        <taxon>Neopterygii</taxon>
        <taxon>Teleostei</taxon>
        <taxon>Ostariophysi</taxon>
        <taxon>Siluriformes</taxon>
        <taxon>Pangasiidae</taxon>
        <taxon>Pangasianodon</taxon>
    </lineage>
</organism>
<dbReference type="Proteomes" id="UP000829447">
    <property type="component" value="Linkage Group LG10"/>
</dbReference>
<protein>
    <submittedName>
        <fullName evidence="1">Uncharacterized protein</fullName>
    </submittedName>
</protein>
<evidence type="ECO:0000313" key="1">
    <source>
        <dbReference type="EMBL" id="MCI4382879.1"/>
    </source>
</evidence>
<sequence length="299" mass="33050">MLEYSSCVHGGSCWAASWASPDSKGRSRRANSFSGHSHTAAACLSSSKEASGSSVEADLVSVKWTDGRGHGWRYSGLQQLLEIIYFGGYGHKLLSEISNPGTFIVDEASWAEDIFWGWNSEVHVFDPGSKGWTEPQTLGHAPAPRAAHASATIGNKGYVCGGRIMETRKCDLHCLDLNTWIWSEIVPTSTLPLGRSWHTLNAVSDTALFLFGGLSVDCRPMRSHDYILLVDSGHCNDILVFQTQPYSLIRLCEDFIASSAKMFQTQLAGLPPKLRCSMQNRITFFRSTRKSRKVIRTLE</sequence>